<evidence type="ECO:0000313" key="2">
    <source>
        <dbReference type="EMBL" id="RCS28680.1"/>
    </source>
</evidence>
<gene>
    <name evidence="2" type="ORF">DEO45_15880</name>
</gene>
<dbReference type="Pfam" id="PF14559">
    <property type="entry name" value="TPR_19"/>
    <property type="match status" value="1"/>
</dbReference>
<reference evidence="2 3" key="1">
    <citation type="submission" date="2018-05" db="EMBL/GenBank/DDBJ databases">
        <title>Draft genome sequence of Rhodanobacter denitrificans Yn1 isolated from gold copper mine.</title>
        <authorList>
            <person name="Yang N."/>
            <person name="Mazhar H.S."/>
            <person name="Rensing C."/>
        </authorList>
    </citation>
    <scope>NUCLEOTIDE SEQUENCE [LARGE SCALE GENOMIC DNA]</scope>
    <source>
        <strain evidence="2 3">Yn1</strain>
    </source>
</reference>
<dbReference type="Pfam" id="PF13469">
    <property type="entry name" value="Sulfotransfer_3"/>
    <property type="match status" value="1"/>
</dbReference>
<dbReference type="SUPFAM" id="SSF52540">
    <property type="entry name" value="P-loop containing nucleoside triphosphate hydrolases"/>
    <property type="match status" value="1"/>
</dbReference>
<dbReference type="InterPro" id="IPR011990">
    <property type="entry name" value="TPR-like_helical_dom_sf"/>
</dbReference>
<dbReference type="Proteomes" id="UP000252387">
    <property type="component" value="Unassembled WGS sequence"/>
</dbReference>
<comment type="caution">
    <text evidence="2">The sequence shown here is derived from an EMBL/GenBank/DDBJ whole genome shotgun (WGS) entry which is preliminary data.</text>
</comment>
<protein>
    <submittedName>
        <fullName evidence="2">Sulfotransferase family protein</fullName>
    </submittedName>
</protein>
<dbReference type="Gene3D" id="3.40.50.300">
    <property type="entry name" value="P-loop containing nucleotide triphosphate hydrolases"/>
    <property type="match status" value="1"/>
</dbReference>
<dbReference type="InterPro" id="IPR027417">
    <property type="entry name" value="P-loop_NTPase"/>
</dbReference>
<name>A0A368K9R0_9GAMM</name>
<sequence length="540" mass="60216">MSSQDIYPAESRLRRLVRQYVDNRQWDAAQATLESLARHLPGDAAVLIELADVLFRRGRLREATARMLQVAGRLPRDGPLIVGVAKRLVAFGEILAARGCLDLLAQAPSPPPELLVAQANLRFSIGEIAAAKMLMEKAIAAGIDSPGALHLYAMLLQFGGDIDRACTVLEGCLERWPHFGDAAMALVNLHKQRPEDHPLDLMQAQLRRLPPGDPDPAARFVRAEFEYAQFKILDDLGRHVEAWPALARYNAIMHELNPYDATAEAAVTDALMDMPLPDDAARTMSASAFEGPTPIFIVGMPRSGTTLLDRMLSRHSQIVSAGEIIDFWRQLHWVADVSPGQSRELLETIQRSADIDYAELGARYLRQTQWRAQGRAYYIDKLPANIRMVAFIRKALPHARILHMVRDPVDTCFSNFKAMFGNVSPYSYDLGALAHYYGQYARLARHWHARFPGTMLDVPYASLVRDPENTLRQVLEHCGLALEEGCLSPELNASPVATPSSAQVREAIHTRSLDLWRNYAEHLQPLHLALGESPAQVQRS</sequence>
<keyword evidence="3" id="KW-1185">Reference proteome</keyword>
<organism evidence="2 3">
    <name type="scientific">Rhodanobacter denitrificans</name>
    <dbReference type="NCBI Taxonomy" id="666685"/>
    <lineage>
        <taxon>Bacteria</taxon>
        <taxon>Pseudomonadati</taxon>
        <taxon>Pseudomonadota</taxon>
        <taxon>Gammaproteobacteria</taxon>
        <taxon>Lysobacterales</taxon>
        <taxon>Rhodanobacteraceae</taxon>
        <taxon>Rhodanobacter</taxon>
    </lineage>
</organism>
<dbReference type="PANTHER" id="PTHR12788:SF10">
    <property type="entry name" value="PROTEIN-TYROSINE SULFOTRANSFERASE"/>
    <property type="match status" value="1"/>
</dbReference>
<accession>A0A368K9R0</accession>
<proteinExistence type="predicted"/>
<dbReference type="AlphaFoldDB" id="A0A368K9R0"/>
<dbReference type="PANTHER" id="PTHR12788">
    <property type="entry name" value="PROTEIN-TYROSINE SULFOTRANSFERASE 2"/>
    <property type="match status" value="1"/>
</dbReference>
<keyword evidence="1 2" id="KW-0808">Transferase</keyword>
<evidence type="ECO:0000313" key="3">
    <source>
        <dbReference type="Proteomes" id="UP000252387"/>
    </source>
</evidence>
<evidence type="ECO:0000256" key="1">
    <source>
        <dbReference type="ARBA" id="ARBA00022679"/>
    </source>
</evidence>
<dbReference type="InterPro" id="IPR026634">
    <property type="entry name" value="TPST-like"/>
</dbReference>
<dbReference type="Gene3D" id="1.25.40.10">
    <property type="entry name" value="Tetratricopeptide repeat domain"/>
    <property type="match status" value="1"/>
</dbReference>
<dbReference type="RefSeq" id="WP_114345685.1">
    <property type="nucleotide sequence ID" value="NZ_QFWQ01000011.1"/>
</dbReference>
<dbReference type="SUPFAM" id="SSF48452">
    <property type="entry name" value="TPR-like"/>
    <property type="match status" value="1"/>
</dbReference>
<dbReference type="GO" id="GO:0008476">
    <property type="term" value="F:protein-tyrosine sulfotransferase activity"/>
    <property type="evidence" value="ECO:0007669"/>
    <property type="project" value="InterPro"/>
</dbReference>
<dbReference type="OrthoDB" id="9766687at2"/>
<dbReference type="EMBL" id="QFWQ01000011">
    <property type="protein sequence ID" value="RCS28680.1"/>
    <property type="molecule type" value="Genomic_DNA"/>
</dbReference>